<dbReference type="EMBL" id="EQ977866">
    <property type="protein sequence ID" value="EEF26221.1"/>
    <property type="molecule type" value="Genomic_DNA"/>
</dbReference>
<organism evidence="2 3">
    <name type="scientific">Ricinus communis</name>
    <name type="common">Castor bean</name>
    <dbReference type="NCBI Taxonomy" id="3988"/>
    <lineage>
        <taxon>Eukaryota</taxon>
        <taxon>Viridiplantae</taxon>
        <taxon>Streptophyta</taxon>
        <taxon>Embryophyta</taxon>
        <taxon>Tracheophyta</taxon>
        <taxon>Spermatophyta</taxon>
        <taxon>Magnoliopsida</taxon>
        <taxon>eudicotyledons</taxon>
        <taxon>Gunneridae</taxon>
        <taxon>Pentapetalae</taxon>
        <taxon>rosids</taxon>
        <taxon>fabids</taxon>
        <taxon>Malpighiales</taxon>
        <taxon>Euphorbiaceae</taxon>
        <taxon>Acalyphoideae</taxon>
        <taxon>Acalypheae</taxon>
        <taxon>Ricinus</taxon>
    </lineage>
</organism>
<evidence type="ECO:0000313" key="3">
    <source>
        <dbReference type="Proteomes" id="UP000008311"/>
    </source>
</evidence>
<reference evidence="3" key="1">
    <citation type="journal article" date="2010" name="Nat. Biotechnol.">
        <title>Draft genome sequence of the oilseed species Ricinus communis.</title>
        <authorList>
            <person name="Chan A.P."/>
            <person name="Crabtree J."/>
            <person name="Zhao Q."/>
            <person name="Lorenzi H."/>
            <person name="Orvis J."/>
            <person name="Puiu D."/>
            <person name="Melake-Berhan A."/>
            <person name="Jones K.M."/>
            <person name="Redman J."/>
            <person name="Chen G."/>
            <person name="Cahoon E.B."/>
            <person name="Gedil M."/>
            <person name="Stanke M."/>
            <person name="Haas B.J."/>
            <person name="Wortman J.R."/>
            <person name="Fraser-Liggett C.M."/>
            <person name="Ravel J."/>
            <person name="Rabinowicz P.D."/>
        </authorList>
    </citation>
    <scope>NUCLEOTIDE SEQUENCE [LARGE SCALE GENOMIC DNA]</scope>
    <source>
        <strain evidence="3">cv. Hale</strain>
    </source>
</reference>
<name>B9TD43_RICCO</name>
<dbReference type="InParanoid" id="B9TD43"/>
<proteinExistence type="predicted"/>
<gene>
    <name evidence="2" type="ORF">RCOM_1800180</name>
</gene>
<evidence type="ECO:0000256" key="1">
    <source>
        <dbReference type="SAM" id="MobiDB-lite"/>
    </source>
</evidence>
<feature type="compositionally biased region" description="Basic and acidic residues" evidence="1">
    <location>
        <begin position="1"/>
        <end position="12"/>
    </location>
</feature>
<protein>
    <submittedName>
        <fullName evidence="2">Uncharacterized protein</fullName>
    </submittedName>
</protein>
<dbReference type="Proteomes" id="UP000008311">
    <property type="component" value="Unassembled WGS sequence"/>
</dbReference>
<keyword evidence="3" id="KW-1185">Reference proteome</keyword>
<feature type="region of interest" description="Disordered" evidence="1">
    <location>
        <begin position="1"/>
        <end position="21"/>
    </location>
</feature>
<sequence length="82" mass="9389">MSMEEKKMKEMTQEGQASSQELVKGGLKVSYPSSLFLKPEDERGYATFFSSNFRPHILGWKACLFIFCPTLSYGVYCQMKES</sequence>
<evidence type="ECO:0000313" key="2">
    <source>
        <dbReference type="EMBL" id="EEF26221.1"/>
    </source>
</evidence>
<dbReference type="AlphaFoldDB" id="B9TD43"/>
<accession>B9TD43</accession>